<dbReference type="EMBL" id="SISP01000093">
    <property type="protein sequence ID" value="TBM34606.1"/>
    <property type="molecule type" value="Genomic_DNA"/>
</dbReference>
<name>A0A2K2UFC4_VIBCL</name>
<dbReference type="Proteomes" id="UP000294145">
    <property type="component" value="Unassembled WGS sequence"/>
</dbReference>
<protein>
    <submittedName>
        <fullName evidence="1">Uncharacterized protein</fullName>
    </submittedName>
</protein>
<proteinExistence type="predicted"/>
<dbReference type="AlphaFoldDB" id="A0A2K2UFC4"/>
<comment type="caution">
    <text evidence="1">The sequence shown here is derived from an EMBL/GenBank/DDBJ whole genome shotgun (WGS) entry which is preliminary data.</text>
</comment>
<sequence length="98" mass="11356">MNPNIQSALNSKDNIQTKINVGERYRLMHRKIKFGSLWIEVQKETYRVKVTGDVKHRLQSFIANLIESDPSDDQGNPVWHVPFGSNLEAIICEYNRLT</sequence>
<gene>
    <name evidence="1" type="ORF">EYB64_21660</name>
</gene>
<evidence type="ECO:0000313" key="1">
    <source>
        <dbReference type="EMBL" id="TBM34606.1"/>
    </source>
</evidence>
<reference evidence="1 2" key="1">
    <citation type="submission" date="2019-02" db="EMBL/GenBank/DDBJ databases">
        <title>Genomic plasticity associated with the antimicrobial resistance in Vibrio cholerae.</title>
        <authorList>
            <person name="Verma J."/>
            <person name="Bag S."/>
            <person name="Saha B."/>
            <person name="Kumar P."/>
            <person name="Ghosh T.S."/>
            <person name="Dayal M."/>
            <person name="Senapati T."/>
            <person name="Mehra S."/>
            <person name="Dey P."/>
            <person name="Desigamani A."/>
            <person name="Kumar D."/>
            <person name="Rana P."/>
            <person name="Kumar B."/>
            <person name="Maiti T.K."/>
            <person name="Sharma N.C."/>
            <person name="Bhadra R.K."/>
            <person name="Mutreja A."/>
            <person name="Nair G.B."/>
            <person name="Ramamurthy T."/>
            <person name="Das B."/>
        </authorList>
    </citation>
    <scope>NUCLEOTIDE SEQUENCE [LARGE SCALE GENOMIC DNA]</scope>
    <source>
        <strain evidence="1 2">IDH06781</strain>
    </source>
</reference>
<dbReference type="RefSeq" id="WP_001069046.1">
    <property type="nucleotide sequence ID" value="NZ_AP024968.1"/>
</dbReference>
<organism evidence="1 2">
    <name type="scientific">Vibrio cholerae</name>
    <dbReference type="NCBI Taxonomy" id="666"/>
    <lineage>
        <taxon>Bacteria</taxon>
        <taxon>Pseudomonadati</taxon>
        <taxon>Pseudomonadota</taxon>
        <taxon>Gammaproteobacteria</taxon>
        <taxon>Vibrionales</taxon>
        <taxon>Vibrionaceae</taxon>
        <taxon>Vibrio</taxon>
    </lineage>
</organism>
<evidence type="ECO:0000313" key="2">
    <source>
        <dbReference type="Proteomes" id="UP000294145"/>
    </source>
</evidence>
<accession>A0A2K2UFC4</accession>